<dbReference type="EMBL" id="VSSQ01034485">
    <property type="protein sequence ID" value="MPM86454.1"/>
    <property type="molecule type" value="Genomic_DNA"/>
</dbReference>
<proteinExistence type="predicted"/>
<accession>A0A645DAT6</accession>
<gene>
    <name evidence="1" type="ORF">SDC9_133543</name>
</gene>
<name>A0A645DAT6_9ZZZZ</name>
<reference evidence="1" key="1">
    <citation type="submission" date="2019-08" db="EMBL/GenBank/DDBJ databases">
        <authorList>
            <person name="Kucharzyk K."/>
            <person name="Murdoch R.W."/>
            <person name="Higgins S."/>
            <person name="Loffler F."/>
        </authorList>
    </citation>
    <scope>NUCLEOTIDE SEQUENCE</scope>
</reference>
<comment type="caution">
    <text evidence="1">The sequence shown here is derived from an EMBL/GenBank/DDBJ whole genome shotgun (WGS) entry which is preliminary data.</text>
</comment>
<protein>
    <submittedName>
        <fullName evidence="1">Uncharacterized protein</fullName>
    </submittedName>
</protein>
<evidence type="ECO:0000313" key="1">
    <source>
        <dbReference type="EMBL" id="MPM86454.1"/>
    </source>
</evidence>
<organism evidence="1">
    <name type="scientific">bioreactor metagenome</name>
    <dbReference type="NCBI Taxonomy" id="1076179"/>
    <lineage>
        <taxon>unclassified sequences</taxon>
        <taxon>metagenomes</taxon>
        <taxon>ecological metagenomes</taxon>
    </lineage>
</organism>
<dbReference type="AlphaFoldDB" id="A0A645DAT6"/>
<sequence>MAEQFIGLENHRCFPGNFPALMRTDTAEVIAKVAEFIHACIRPFQEIQTTQEGGFAGAARADNADNFAFIDGQTYVFQYFILTETLFQSTYLRLDHLHLLLLFLFSK</sequence>